<reference evidence="1 2" key="1">
    <citation type="journal article" date="2012" name="Genome Biol.">
        <title>Genome and low-iron response of an oceanic diatom adapted to chronic iron limitation.</title>
        <authorList>
            <person name="Lommer M."/>
            <person name="Specht M."/>
            <person name="Roy A.S."/>
            <person name="Kraemer L."/>
            <person name="Andreson R."/>
            <person name="Gutowska M.A."/>
            <person name="Wolf J."/>
            <person name="Bergner S.V."/>
            <person name="Schilhabel M.B."/>
            <person name="Klostermeier U.C."/>
            <person name="Beiko R.G."/>
            <person name="Rosenstiel P."/>
            <person name="Hippler M."/>
            <person name="Laroche J."/>
        </authorList>
    </citation>
    <scope>NUCLEOTIDE SEQUENCE [LARGE SCALE GENOMIC DNA]</scope>
    <source>
        <strain evidence="1 2">CCMP1005</strain>
    </source>
</reference>
<dbReference type="AlphaFoldDB" id="K0QYF3"/>
<accession>K0QYF3</accession>
<name>K0QYF3_THAOC</name>
<sequence length="260" mass="28146">KELATDYSDVNKPVVVDPAVFGRSYFNRPSADETETYEEAEERAQVLADAAKLKDLATDYSDVNKPLAVDPSLFGRGYYERDFAVETETVEEAEERAAILADAAKLKESAESYLRPEKPVAASSEVFGRNYFDRASAPEVESKEEADERARILADAAALKELATDYSRPEKPVTVDPAVFGRCYFDRPSAMEVEAEEPVDEQAELLVGDKALKNLAAAVKNAGLPGSKAIKTSSADTEVGAAKKSASSVNLFGLSEVEGM</sequence>
<protein>
    <submittedName>
        <fullName evidence="1">Uncharacterized protein</fullName>
    </submittedName>
</protein>
<dbReference type="eggNOG" id="ENOG502SHIY">
    <property type="taxonomic scope" value="Eukaryota"/>
</dbReference>
<evidence type="ECO:0000313" key="1">
    <source>
        <dbReference type="EMBL" id="EJK43715.1"/>
    </source>
</evidence>
<comment type="caution">
    <text evidence="1">The sequence shown here is derived from an EMBL/GenBank/DDBJ whole genome shotgun (WGS) entry which is preliminary data.</text>
</comment>
<dbReference type="EMBL" id="AGNL01050720">
    <property type="protein sequence ID" value="EJK43715.1"/>
    <property type="molecule type" value="Genomic_DNA"/>
</dbReference>
<feature type="non-terminal residue" evidence="1">
    <location>
        <position position="1"/>
    </location>
</feature>
<evidence type="ECO:0000313" key="2">
    <source>
        <dbReference type="Proteomes" id="UP000266841"/>
    </source>
</evidence>
<keyword evidence="2" id="KW-1185">Reference proteome</keyword>
<dbReference type="Proteomes" id="UP000266841">
    <property type="component" value="Unassembled WGS sequence"/>
</dbReference>
<proteinExistence type="predicted"/>
<gene>
    <name evidence="1" type="ORF">THAOC_37805</name>
</gene>
<organism evidence="1 2">
    <name type="scientific">Thalassiosira oceanica</name>
    <name type="common">Marine diatom</name>
    <dbReference type="NCBI Taxonomy" id="159749"/>
    <lineage>
        <taxon>Eukaryota</taxon>
        <taxon>Sar</taxon>
        <taxon>Stramenopiles</taxon>
        <taxon>Ochrophyta</taxon>
        <taxon>Bacillariophyta</taxon>
        <taxon>Coscinodiscophyceae</taxon>
        <taxon>Thalassiosirophycidae</taxon>
        <taxon>Thalassiosirales</taxon>
        <taxon>Thalassiosiraceae</taxon>
        <taxon>Thalassiosira</taxon>
    </lineage>
</organism>
<dbReference type="OrthoDB" id="47772at2759"/>